<dbReference type="GO" id="GO:0016987">
    <property type="term" value="F:sigma factor activity"/>
    <property type="evidence" value="ECO:0007669"/>
    <property type="project" value="InterPro"/>
</dbReference>
<reference evidence="2" key="1">
    <citation type="journal article" date="2019" name="Pathogens">
        <title>In silico Identification of Novel Toxin Homologs and Associated Mobile Genetic Elements in Clostridium perfringens.</title>
        <authorList>
            <person name="Lacey J.A."/>
            <person name="Johanesen P.A."/>
            <person name="Lyras D."/>
            <person name="Moore R.J."/>
        </authorList>
    </citation>
    <scope>NUCLEOTIDE SEQUENCE</scope>
    <source>
        <strain evidence="2">T84</strain>
        <plasmid evidence="2">pCPT84-1</plasmid>
    </source>
</reference>
<dbReference type="SUPFAM" id="SSF88659">
    <property type="entry name" value="Sigma3 and sigma4 domains of RNA polymerase sigma factors"/>
    <property type="match status" value="1"/>
</dbReference>
<protein>
    <recommendedName>
        <fullName evidence="1">RNA polymerase sigma factor 70 region 4 type 2 domain-containing protein</fullName>
    </recommendedName>
</protein>
<dbReference type="RefSeq" id="WP_283698556.1">
    <property type="nucleotide sequence ID" value="NZ_CATNXL010000006.1"/>
</dbReference>
<dbReference type="EMBL" id="MK285057">
    <property type="protein sequence ID" value="QDB00946.1"/>
    <property type="molecule type" value="Genomic_DNA"/>
</dbReference>
<dbReference type="InterPro" id="IPR013249">
    <property type="entry name" value="RNA_pol_sigma70_r4_t2"/>
</dbReference>
<accession>A0A4Y5T369</accession>
<name>A0A4Y5T369_CLOPF</name>
<dbReference type="GO" id="GO:0003677">
    <property type="term" value="F:DNA binding"/>
    <property type="evidence" value="ECO:0007669"/>
    <property type="project" value="InterPro"/>
</dbReference>
<geneLocation type="plasmid" evidence="2">
    <name>pCPT84-1</name>
</geneLocation>
<dbReference type="GO" id="GO:0006352">
    <property type="term" value="P:DNA-templated transcription initiation"/>
    <property type="evidence" value="ECO:0007669"/>
    <property type="project" value="InterPro"/>
</dbReference>
<dbReference type="Pfam" id="PF08281">
    <property type="entry name" value="Sigma70_r4_2"/>
    <property type="match status" value="1"/>
</dbReference>
<organism evidence="2">
    <name type="scientific">Clostridium perfringens</name>
    <dbReference type="NCBI Taxonomy" id="1502"/>
    <lineage>
        <taxon>Bacteria</taxon>
        <taxon>Bacillati</taxon>
        <taxon>Bacillota</taxon>
        <taxon>Clostridia</taxon>
        <taxon>Eubacteriales</taxon>
        <taxon>Clostridiaceae</taxon>
        <taxon>Clostridium</taxon>
    </lineage>
</organism>
<dbReference type="InterPro" id="IPR013324">
    <property type="entry name" value="RNA_pol_sigma_r3/r4-like"/>
</dbReference>
<evidence type="ECO:0000313" key="2">
    <source>
        <dbReference type="EMBL" id="QDB00946.1"/>
    </source>
</evidence>
<feature type="domain" description="RNA polymerase sigma factor 70 region 4 type 2" evidence="1">
    <location>
        <begin position="17"/>
        <end position="52"/>
    </location>
</feature>
<dbReference type="InterPro" id="IPR036388">
    <property type="entry name" value="WH-like_DNA-bd_sf"/>
</dbReference>
<evidence type="ECO:0000259" key="1">
    <source>
        <dbReference type="Pfam" id="PF08281"/>
    </source>
</evidence>
<dbReference type="AlphaFoldDB" id="A0A4Y5T369"/>
<sequence length="180" mass="21294">MLDLNSRELKRKQLIFIMEKYKKGFTHKEIAVILNLKENTVKTKVNRTLSKMTEREQMDLREQHNLNKLERRDIKRALNYECNKEIGNRAFIKSNRSIYKTRENGNIVLKSEKELGCSISWDTPKNLVNDAREEKKEEFRPTISSEVGRVLVSHYSKDLSNTRVLSDGERRVIYNSNYLN</sequence>
<dbReference type="Gene3D" id="1.10.10.10">
    <property type="entry name" value="Winged helix-like DNA-binding domain superfamily/Winged helix DNA-binding domain"/>
    <property type="match status" value="1"/>
</dbReference>
<keyword evidence="2" id="KW-0614">Plasmid</keyword>
<proteinExistence type="predicted"/>